<feature type="non-terminal residue" evidence="2">
    <location>
        <position position="109"/>
    </location>
</feature>
<dbReference type="EMBL" id="JACGCM010002866">
    <property type="protein sequence ID" value="KAF6134348.1"/>
    <property type="molecule type" value="Genomic_DNA"/>
</dbReference>
<evidence type="ECO:0000313" key="3">
    <source>
        <dbReference type="Proteomes" id="UP000541444"/>
    </source>
</evidence>
<dbReference type="Proteomes" id="UP000541444">
    <property type="component" value="Unassembled WGS sequence"/>
</dbReference>
<feature type="transmembrane region" description="Helical" evidence="1">
    <location>
        <begin position="14"/>
        <end position="36"/>
    </location>
</feature>
<sequence>DFANLIVTVPLHPIVVAAVCNRVTALLLFVTENLLLSVCCCLPDHTKFPLLLLLCCCYLPEYNLLRFLAAETKNSCAVYTSIKAESLKLGIIFAIFVVIQFLLYNSVRI</sequence>
<dbReference type="AlphaFoldDB" id="A0A7J7KVJ1"/>
<keyword evidence="1" id="KW-0812">Transmembrane</keyword>
<feature type="transmembrane region" description="Helical" evidence="1">
    <location>
        <begin position="89"/>
        <end position="107"/>
    </location>
</feature>
<comment type="caution">
    <text evidence="2">The sequence shown here is derived from an EMBL/GenBank/DDBJ whole genome shotgun (WGS) entry which is preliminary data.</text>
</comment>
<feature type="transmembrane region" description="Helical" evidence="1">
    <location>
        <begin position="48"/>
        <end position="69"/>
    </location>
</feature>
<accession>A0A7J7KVJ1</accession>
<name>A0A7J7KVJ1_9MAGN</name>
<reference evidence="2 3" key="1">
    <citation type="journal article" date="2020" name="IScience">
        <title>Genome Sequencing of the Endangered Kingdonia uniflora (Circaeasteraceae, Ranunculales) Reveals Potential Mechanisms of Evolutionary Specialization.</title>
        <authorList>
            <person name="Sun Y."/>
            <person name="Deng T."/>
            <person name="Zhang A."/>
            <person name="Moore M.J."/>
            <person name="Landis J.B."/>
            <person name="Lin N."/>
            <person name="Zhang H."/>
            <person name="Zhang X."/>
            <person name="Huang J."/>
            <person name="Zhang X."/>
            <person name="Sun H."/>
            <person name="Wang H."/>
        </authorList>
    </citation>
    <scope>NUCLEOTIDE SEQUENCE [LARGE SCALE GENOMIC DNA]</scope>
    <source>
        <strain evidence="2">TB1705</strain>
        <tissue evidence="2">Leaf</tissue>
    </source>
</reference>
<evidence type="ECO:0000313" key="2">
    <source>
        <dbReference type="EMBL" id="KAF6134348.1"/>
    </source>
</evidence>
<keyword evidence="1" id="KW-0472">Membrane</keyword>
<keyword evidence="1" id="KW-1133">Transmembrane helix</keyword>
<keyword evidence="3" id="KW-1185">Reference proteome</keyword>
<organism evidence="2 3">
    <name type="scientific">Kingdonia uniflora</name>
    <dbReference type="NCBI Taxonomy" id="39325"/>
    <lineage>
        <taxon>Eukaryota</taxon>
        <taxon>Viridiplantae</taxon>
        <taxon>Streptophyta</taxon>
        <taxon>Embryophyta</taxon>
        <taxon>Tracheophyta</taxon>
        <taxon>Spermatophyta</taxon>
        <taxon>Magnoliopsida</taxon>
        <taxon>Ranunculales</taxon>
        <taxon>Circaeasteraceae</taxon>
        <taxon>Kingdonia</taxon>
    </lineage>
</organism>
<protein>
    <submittedName>
        <fullName evidence="2">Uncharacterized protein</fullName>
    </submittedName>
</protein>
<proteinExistence type="predicted"/>
<gene>
    <name evidence="2" type="ORF">GIB67_005740</name>
</gene>
<feature type="non-terminal residue" evidence="2">
    <location>
        <position position="1"/>
    </location>
</feature>
<evidence type="ECO:0000256" key="1">
    <source>
        <dbReference type="SAM" id="Phobius"/>
    </source>
</evidence>